<dbReference type="OrthoDB" id="538223at2759"/>
<dbReference type="PANTHER" id="PTHR16266:SF26">
    <property type="entry name" value="BROMODOMAIN AND WD REPEAT-CONTAINING PROTEIN 1"/>
    <property type="match status" value="1"/>
</dbReference>
<feature type="compositionally biased region" description="Basic residues" evidence="6">
    <location>
        <begin position="1568"/>
        <end position="1587"/>
    </location>
</feature>
<dbReference type="SUPFAM" id="SSF47370">
    <property type="entry name" value="Bromodomain"/>
    <property type="match status" value="2"/>
</dbReference>
<evidence type="ECO:0000259" key="7">
    <source>
        <dbReference type="PROSITE" id="PS50014"/>
    </source>
</evidence>
<dbReference type="InterPro" id="IPR001487">
    <property type="entry name" value="Bromodomain"/>
</dbReference>
<evidence type="ECO:0000256" key="3">
    <source>
        <dbReference type="ARBA" id="ARBA00023117"/>
    </source>
</evidence>
<dbReference type="InterPro" id="IPR036427">
    <property type="entry name" value="Bromodomain-like_sf"/>
</dbReference>
<feature type="region of interest" description="Disordered" evidence="6">
    <location>
        <begin position="911"/>
        <end position="932"/>
    </location>
</feature>
<name>A0A2G9SMZ5_AQUCT</name>
<dbReference type="GO" id="GO:0007010">
    <property type="term" value="P:cytoskeleton organization"/>
    <property type="evidence" value="ECO:0007669"/>
    <property type="project" value="TreeGrafter"/>
</dbReference>
<dbReference type="PROSITE" id="PS00678">
    <property type="entry name" value="WD_REPEATS_1"/>
    <property type="match status" value="1"/>
</dbReference>
<gene>
    <name evidence="8" type="ORF">AB205_0189370</name>
</gene>
<keyword evidence="3 4" id="KW-0103">Bromodomain</keyword>
<dbReference type="EMBL" id="KV923786">
    <property type="protein sequence ID" value="PIO40833.1"/>
    <property type="molecule type" value="Genomic_DNA"/>
</dbReference>
<dbReference type="Proteomes" id="UP000228934">
    <property type="component" value="Unassembled WGS sequence"/>
</dbReference>
<evidence type="ECO:0000256" key="1">
    <source>
        <dbReference type="ARBA" id="ARBA00022574"/>
    </source>
</evidence>
<feature type="compositionally biased region" description="Polar residues" evidence="6">
    <location>
        <begin position="918"/>
        <end position="932"/>
    </location>
</feature>
<dbReference type="InterPro" id="IPR019775">
    <property type="entry name" value="WD40_repeat_CS"/>
</dbReference>
<keyword evidence="1 5" id="KW-0853">WD repeat</keyword>
<dbReference type="InterPro" id="IPR057451">
    <property type="entry name" value="BRWD/PHIP_AD"/>
</dbReference>
<feature type="region of interest" description="Disordered" evidence="6">
    <location>
        <begin position="1047"/>
        <end position="1231"/>
    </location>
</feature>
<proteinExistence type="predicted"/>
<evidence type="ECO:0000256" key="4">
    <source>
        <dbReference type="PROSITE-ProRule" id="PRU00035"/>
    </source>
</evidence>
<dbReference type="PROSITE" id="PS50014">
    <property type="entry name" value="BROMODOMAIN_2"/>
    <property type="match status" value="2"/>
</dbReference>
<protein>
    <recommendedName>
        <fullName evidence="7">Bromo domain-containing protein</fullName>
    </recommendedName>
</protein>
<evidence type="ECO:0000313" key="9">
    <source>
        <dbReference type="Proteomes" id="UP000228934"/>
    </source>
</evidence>
<feature type="compositionally biased region" description="Low complexity" evidence="6">
    <location>
        <begin position="1322"/>
        <end position="1333"/>
    </location>
</feature>
<sequence>MDLGDEEKLFLLTFSNIYKKLRYLFQDIIDSILFSFNSERFTLSCGNEAVQVQLNSHNFPPACRSRFRLQFHRHRFVSGSKDGTAQIWSLKQQEWHSITLDMSVNVDDRYAIKVEGHENDIFVLEPHPFDHRVMLSAGYDGNLFLWDIINGVQVTHSFNAIEGQGHGAILDCKLSNNGQHMAGTDSHGHLLIFGFGSSKAYDKIPDQMFFHTDYRPLCRDANHFVLDEQTQQAPHLMPPPFLVDVDGNPHPKKYQRLVPGRENCADEHLIPQLGYMETSDGEVVEQVISQRTNYDQQNQERSVLDGMIRRLQLQQDQRRVLEQEPGSSRQAVLADPARRDIISPPNIGLRRSGQVEGVRQMHHNSPRSQIATERDLLAWKRRVLVPEIPSSIFRLEEDYRIARGGQEKLVFAKHKRKLRDSSQESDFCVRDLRKKIVRRRKPPRPDVEELIEFSAEEKEETMSSVDEEETENQAENSSDAASDDEEEWGNTSDSSSEYSDWTANAGNNLHPPSRVSARQRAKKFISSSEDESSAEEKSPEKASTPRQRSPEPRNENESAEGVQRLPVSRELSNEWHPSVWITDTNPRRSPFVPQMGDEVVYFRQGHEAYINAVRRRNLSILNVMKEPWKKCELRDQELVKIVGIRYDIGPPTLCCLKLALIDHVSGKLMGQFFSLKYHDMPDVIDFLVLRQFYDHARSTNWQAGDKFRSIIDDAWWFGTVLSQEPYRPEYPDSLFQCYTVKWDNTEIERLSPWDMDIIPDNMVSPEEPGTSVSITIEEMDALLYRPQEGEWGDSDQHTQCERIICGIDQLFNMDIATSFAAPVDLNVYPEYCMVVSYPTDLSTIRMRLVNRFYRRLSALIWEVRYIEHNARTFNEPDSNIVKLAKKITDLLQRFIMDSSCTRIEDLCNTTEEQDSCDGQENTVDQPRSSGNTQRLKTVNSWKRCCMDLVEFIIVCEDSEPFRQPVDLERYPDYYDVVKTPMDFGTIKEKLAAGNYNSPLELCKDMRLVFCNARLYTPNKRSRIYSMVLRLSALVEEKLKVILSDYKNAQRSKSKSGESGNMKRAGAKEGQNTRNSLSDVYQKNVRQRRTSPSQRMNGSLQKTSLRPTSSGTPPTTTQTSIGSSSVRRTRGQSPDSASGPSAKSYTVNRVRHNAASCSSSSESDTDSSSSSSTSASAHSSRTSSSSSDASQGNNQRRTVSVKRKIPSYSDDSDSAYEGKTHHGTRKKTLRKSAAMAANKIKCMTDVEDSASNSDSDCSASKKSRKLPTRTAAARAMKLLLDGSEEETALRSESDQERGRRRASKTPPRMCSKPPRVPRKLNTDSSIYSSDNSIKSPPPKHSASNDLNREGHHINGGNQSRDEILDSPCPRLATNSRRCIVESDSDSDSSSSPESVVTVLKEAQNNLSHRQPQECRVVLTNVCLAGANAYLRSPCLDRPLPRTAHQPRSSDSDSDSAFETLVSKKRKSDASSVTSPPARKTKVLTDSEDTSDSGSEYNNCKFSSSEESSLPKKNGAQFSDSGSSLSDNTSVVKHRTNKSPSVRPKATDQKRKRAKSSCDDDWEHRDTGNRRKKLTRSTKIRTRNQGKRTVRYDDDENAAQSDENLNGRQSSDTSVRRLTPRDRARKFLR</sequence>
<feature type="compositionally biased region" description="Polar residues" evidence="6">
    <location>
        <begin position="1089"/>
        <end position="1101"/>
    </location>
</feature>
<dbReference type="PRINTS" id="PR00503">
    <property type="entry name" value="BROMODOMAIN"/>
</dbReference>
<dbReference type="PANTHER" id="PTHR16266">
    <property type="entry name" value="WD REPEAT DOMAIN 9"/>
    <property type="match status" value="1"/>
</dbReference>
<feature type="domain" description="Bromo" evidence="7">
    <location>
        <begin position="811"/>
        <end position="881"/>
    </location>
</feature>
<feature type="region of interest" description="Disordered" evidence="6">
    <location>
        <begin position="1432"/>
        <end position="1627"/>
    </location>
</feature>
<feature type="compositionally biased region" description="Polar residues" evidence="6">
    <location>
        <begin position="1069"/>
        <end position="1080"/>
    </location>
</feature>
<dbReference type="SUPFAM" id="SSF50978">
    <property type="entry name" value="WD40 repeat-like"/>
    <property type="match status" value="1"/>
</dbReference>
<dbReference type="CDD" id="cd05529">
    <property type="entry name" value="Bromo_WDR9_I_like"/>
    <property type="match status" value="1"/>
</dbReference>
<dbReference type="Pfam" id="PF00439">
    <property type="entry name" value="Bromodomain"/>
    <property type="match status" value="2"/>
</dbReference>
<accession>A0A2G9SMZ5</accession>
<feature type="repeat" description="WD" evidence="5">
    <location>
        <begin position="114"/>
        <end position="156"/>
    </location>
</feature>
<feature type="compositionally biased region" description="Basic residues" evidence="6">
    <location>
        <begin position="1220"/>
        <end position="1229"/>
    </location>
</feature>
<feature type="compositionally biased region" description="Polar residues" evidence="6">
    <location>
        <begin position="1495"/>
        <end position="1506"/>
    </location>
</feature>
<evidence type="ECO:0000256" key="5">
    <source>
        <dbReference type="PROSITE-ProRule" id="PRU00221"/>
    </source>
</evidence>
<feature type="compositionally biased region" description="Basic and acidic residues" evidence="6">
    <location>
        <begin position="1554"/>
        <end position="1567"/>
    </location>
</feature>
<reference evidence="9" key="1">
    <citation type="journal article" date="2017" name="Nat. Commun.">
        <title>The North American bullfrog draft genome provides insight into hormonal regulation of long noncoding RNA.</title>
        <authorList>
            <person name="Hammond S.A."/>
            <person name="Warren R.L."/>
            <person name="Vandervalk B.P."/>
            <person name="Kucuk E."/>
            <person name="Khan H."/>
            <person name="Gibb E.A."/>
            <person name="Pandoh P."/>
            <person name="Kirk H."/>
            <person name="Zhao Y."/>
            <person name="Jones M."/>
            <person name="Mungall A.J."/>
            <person name="Coope R."/>
            <person name="Pleasance S."/>
            <person name="Moore R.A."/>
            <person name="Holt R.A."/>
            <person name="Round J.M."/>
            <person name="Ohora S."/>
            <person name="Walle B.V."/>
            <person name="Veldhoen N."/>
            <person name="Helbing C.C."/>
            <person name="Birol I."/>
        </authorList>
    </citation>
    <scope>NUCLEOTIDE SEQUENCE [LARGE SCALE GENOMIC DNA]</scope>
</reference>
<dbReference type="SMART" id="SM00320">
    <property type="entry name" value="WD40"/>
    <property type="match status" value="3"/>
</dbReference>
<organism evidence="8 9">
    <name type="scientific">Aquarana catesbeiana</name>
    <name type="common">American bullfrog</name>
    <name type="synonym">Rana catesbeiana</name>
    <dbReference type="NCBI Taxonomy" id="8400"/>
    <lineage>
        <taxon>Eukaryota</taxon>
        <taxon>Metazoa</taxon>
        <taxon>Chordata</taxon>
        <taxon>Craniata</taxon>
        <taxon>Vertebrata</taxon>
        <taxon>Euteleostomi</taxon>
        <taxon>Amphibia</taxon>
        <taxon>Batrachia</taxon>
        <taxon>Anura</taxon>
        <taxon>Neobatrachia</taxon>
        <taxon>Ranoidea</taxon>
        <taxon>Ranidae</taxon>
        <taxon>Aquarana</taxon>
    </lineage>
</organism>
<feature type="compositionally biased region" description="Polar residues" evidence="6">
    <location>
        <begin position="489"/>
        <end position="507"/>
    </location>
</feature>
<dbReference type="PROSITE" id="PS00633">
    <property type="entry name" value="BROMODOMAIN_1"/>
    <property type="match status" value="1"/>
</dbReference>
<keyword evidence="9" id="KW-1185">Reference proteome</keyword>
<dbReference type="InterPro" id="IPR018359">
    <property type="entry name" value="Bromodomain_CS"/>
</dbReference>
<feature type="compositionally biased region" description="Polar residues" evidence="6">
    <location>
        <begin position="1130"/>
        <end position="1146"/>
    </location>
</feature>
<feature type="compositionally biased region" description="Polar residues" evidence="6">
    <location>
        <begin position="1596"/>
        <end position="1611"/>
    </location>
</feature>
<feature type="compositionally biased region" description="Basic and acidic residues" evidence="6">
    <location>
        <begin position="1286"/>
        <end position="1296"/>
    </location>
</feature>
<dbReference type="GO" id="GO:0006357">
    <property type="term" value="P:regulation of transcription by RNA polymerase II"/>
    <property type="evidence" value="ECO:0007669"/>
    <property type="project" value="TreeGrafter"/>
</dbReference>
<dbReference type="InterPro" id="IPR052060">
    <property type="entry name" value="Bromo_WD_repeat"/>
</dbReference>
<dbReference type="InterPro" id="IPR001680">
    <property type="entry name" value="WD40_rpt"/>
</dbReference>
<dbReference type="GO" id="GO:0005634">
    <property type="term" value="C:nucleus"/>
    <property type="evidence" value="ECO:0007669"/>
    <property type="project" value="TreeGrafter"/>
</dbReference>
<feature type="compositionally biased region" description="Low complexity" evidence="6">
    <location>
        <begin position="1248"/>
        <end position="1259"/>
    </location>
</feature>
<feature type="compositionally biased region" description="Low complexity" evidence="6">
    <location>
        <begin position="1153"/>
        <end position="1189"/>
    </location>
</feature>
<evidence type="ECO:0000313" key="8">
    <source>
        <dbReference type="EMBL" id="PIO40833.1"/>
    </source>
</evidence>
<dbReference type="SMART" id="SM00297">
    <property type="entry name" value="BROMO"/>
    <property type="match status" value="2"/>
</dbReference>
<feature type="domain" description="Bromo" evidence="7">
    <location>
        <begin position="956"/>
        <end position="1023"/>
    </location>
</feature>
<dbReference type="InterPro" id="IPR015943">
    <property type="entry name" value="WD40/YVTN_repeat-like_dom_sf"/>
</dbReference>
<dbReference type="FunFam" id="1.20.920.10:FF:000044">
    <property type="entry name" value="Bromodomain and WD repeat domain-containing 1"/>
    <property type="match status" value="1"/>
</dbReference>
<dbReference type="PROSITE" id="PS50082">
    <property type="entry name" value="WD_REPEATS_2"/>
    <property type="match status" value="1"/>
</dbReference>
<feature type="region of interest" description="Disordered" evidence="6">
    <location>
        <begin position="440"/>
        <end position="568"/>
    </location>
</feature>
<dbReference type="Gene3D" id="1.20.920.10">
    <property type="entry name" value="Bromodomain-like"/>
    <property type="match status" value="2"/>
</dbReference>
<dbReference type="Pfam" id="PF00400">
    <property type="entry name" value="WD40"/>
    <property type="match status" value="1"/>
</dbReference>
<evidence type="ECO:0000256" key="2">
    <source>
        <dbReference type="ARBA" id="ARBA00022737"/>
    </source>
</evidence>
<dbReference type="Pfam" id="PF25313">
    <property type="entry name" value="BRWD_AD"/>
    <property type="match status" value="1"/>
</dbReference>
<dbReference type="Gene3D" id="2.130.10.10">
    <property type="entry name" value="YVTN repeat-like/Quinoprotein amine dehydrogenase"/>
    <property type="match status" value="1"/>
</dbReference>
<feature type="compositionally biased region" description="Low complexity" evidence="6">
    <location>
        <begin position="1102"/>
        <end position="1124"/>
    </location>
</feature>
<evidence type="ECO:0000256" key="6">
    <source>
        <dbReference type="SAM" id="MobiDB-lite"/>
    </source>
</evidence>
<feature type="region of interest" description="Disordered" evidence="6">
    <location>
        <begin position="1244"/>
        <end position="1269"/>
    </location>
</feature>
<dbReference type="GO" id="GO:0008360">
    <property type="term" value="P:regulation of cell shape"/>
    <property type="evidence" value="ECO:0007669"/>
    <property type="project" value="TreeGrafter"/>
</dbReference>
<keyword evidence="2" id="KW-0677">Repeat</keyword>
<feature type="region of interest" description="Disordered" evidence="6">
    <location>
        <begin position="1281"/>
        <end position="1367"/>
    </location>
</feature>
<feature type="compositionally biased region" description="Low complexity" evidence="6">
    <location>
        <begin position="1517"/>
        <end position="1528"/>
    </location>
</feature>
<dbReference type="InterPro" id="IPR036322">
    <property type="entry name" value="WD40_repeat_dom_sf"/>
</dbReference>